<dbReference type="AlphaFoldDB" id="A0A838XSK0"/>
<proteinExistence type="inferred from homology"/>
<dbReference type="PROSITE" id="PS50931">
    <property type="entry name" value="HTH_LYSR"/>
    <property type="match status" value="1"/>
</dbReference>
<gene>
    <name evidence="6" type="ORF">H1W37_17175</name>
</gene>
<dbReference type="Gene3D" id="3.40.190.290">
    <property type="match status" value="1"/>
</dbReference>
<dbReference type="FunFam" id="1.10.10.10:FF:000001">
    <property type="entry name" value="LysR family transcriptional regulator"/>
    <property type="match status" value="1"/>
</dbReference>
<evidence type="ECO:0000256" key="2">
    <source>
        <dbReference type="ARBA" id="ARBA00023015"/>
    </source>
</evidence>
<dbReference type="GO" id="GO:0043565">
    <property type="term" value="F:sequence-specific DNA binding"/>
    <property type="evidence" value="ECO:0007669"/>
    <property type="project" value="TreeGrafter"/>
</dbReference>
<feature type="domain" description="HTH lysR-type" evidence="5">
    <location>
        <begin position="4"/>
        <end position="61"/>
    </location>
</feature>
<evidence type="ECO:0000256" key="3">
    <source>
        <dbReference type="ARBA" id="ARBA00023125"/>
    </source>
</evidence>
<evidence type="ECO:0000256" key="4">
    <source>
        <dbReference type="ARBA" id="ARBA00023163"/>
    </source>
</evidence>
<dbReference type="Gene3D" id="1.10.10.10">
    <property type="entry name" value="Winged helix-like DNA-binding domain superfamily/Winged helix DNA-binding domain"/>
    <property type="match status" value="1"/>
</dbReference>
<dbReference type="PANTHER" id="PTHR30537">
    <property type="entry name" value="HTH-TYPE TRANSCRIPTIONAL REGULATOR"/>
    <property type="match status" value="1"/>
</dbReference>
<dbReference type="Pfam" id="PF03466">
    <property type="entry name" value="LysR_substrate"/>
    <property type="match status" value="1"/>
</dbReference>
<dbReference type="InterPro" id="IPR058163">
    <property type="entry name" value="LysR-type_TF_proteobact-type"/>
</dbReference>
<dbReference type="InterPro" id="IPR036390">
    <property type="entry name" value="WH_DNA-bd_sf"/>
</dbReference>
<evidence type="ECO:0000256" key="1">
    <source>
        <dbReference type="ARBA" id="ARBA00009437"/>
    </source>
</evidence>
<evidence type="ECO:0000259" key="5">
    <source>
        <dbReference type="PROSITE" id="PS50931"/>
    </source>
</evidence>
<evidence type="ECO:0000313" key="7">
    <source>
        <dbReference type="Proteomes" id="UP000559404"/>
    </source>
</evidence>
<keyword evidence="4" id="KW-0804">Transcription</keyword>
<evidence type="ECO:0000313" key="6">
    <source>
        <dbReference type="EMBL" id="MBA4613395.1"/>
    </source>
</evidence>
<dbReference type="InterPro" id="IPR036388">
    <property type="entry name" value="WH-like_DNA-bd_sf"/>
</dbReference>
<dbReference type="GO" id="GO:0006351">
    <property type="term" value="P:DNA-templated transcription"/>
    <property type="evidence" value="ECO:0007669"/>
    <property type="project" value="TreeGrafter"/>
</dbReference>
<dbReference type="PRINTS" id="PR00039">
    <property type="entry name" value="HTHLYSR"/>
</dbReference>
<keyword evidence="2" id="KW-0805">Transcription regulation</keyword>
<accession>A0A838XSK0</accession>
<dbReference type="SUPFAM" id="SSF46785">
    <property type="entry name" value="Winged helix' DNA-binding domain"/>
    <property type="match status" value="1"/>
</dbReference>
<dbReference type="GO" id="GO:0003700">
    <property type="term" value="F:DNA-binding transcription factor activity"/>
    <property type="evidence" value="ECO:0007669"/>
    <property type="project" value="InterPro"/>
</dbReference>
<reference evidence="6 7" key="2">
    <citation type="submission" date="2020-08" db="EMBL/GenBank/DDBJ databases">
        <title>Stappia taiwanensis sp. nov., isolated from a coastal thermal spring.</title>
        <authorList>
            <person name="Kampfer P."/>
        </authorList>
    </citation>
    <scope>NUCLEOTIDE SEQUENCE [LARGE SCALE GENOMIC DNA]</scope>
    <source>
        <strain evidence="6 7">DSM 23284</strain>
    </source>
</reference>
<keyword evidence="7" id="KW-1185">Reference proteome</keyword>
<keyword evidence="3" id="KW-0238">DNA-binding</keyword>
<dbReference type="InterPro" id="IPR005119">
    <property type="entry name" value="LysR_subst-bd"/>
</dbReference>
<dbReference type="Proteomes" id="UP000559404">
    <property type="component" value="Unassembled WGS sequence"/>
</dbReference>
<protein>
    <submittedName>
        <fullName evidence="6">LysR family transcriptional regulator</fullName>
    </submittedName>
</protein>
<organism evidence="6 7">
    <name type="scientific">Stappia taiwanensis</name>
    <dbReference type="NCBI Taxonomy" id="992267"/>
    <lineage>
        <taxon>Bacteria</taxon>
        <taxon>Pseudomonadati</taxon>
        <taxon>Pseudomonadota</taxon>
        <taxon>Alphaproteobacteria</taxon>
        <taxon>Hyphomicrobiales</taxon>
        <taxon>Stappiaceae</taxon>
        <taxon>Stappia</taxon>
    </lineage>
</organism>
<dbReference type="SUPFAM" id="SSF53850">
    <property type="entry name" value="Periplasmic binding protein-like II"/>
    <property type="match status" value="1"/>
</dbReference>
<reference evidence="6 7" key="1">
    <citation type="submission" date="2020-07" db="EMBL/GenBank/DDBJ databases">
        <authorList>
            <person name="Li M."/>
        </authorList>
    </citation>
    <scope>NUCLEOTIDE SEQUENCE [LARGE SCALE GENOMIC DNA]</scope>
    <source>
        <strain evidence="6 7">DSM 23284</strain>
    </source>
</reference>
<dbReference type="InterPro" id="IPR000847">
    <property type="entry name" value="LysR_HTH_N"/>
</dbReference>
<sequence>MRSLDWNHLRAFHATATTGSLSGAARQLGLTQPTLSRQVQSLEEQLGVALFERPGRKLVLTPTGHEMLKHIGTMADAAQAAALTASGEMQELRGRVRISASDSVAAYLLPGIALHLRDKAPRLTIEILAANELSDLHRMEADIAIRHQSPDRPGLTGQHLRDTEAGFYASEDWIARNGMPATLAELAGDDLLGFDDTDRFSAYLRGTGIPMEADDFRLISSSSVTVWEMVKRGLGVAPMLCDIAKRTPGVVRLLPDLATTPVPIWLVTHDALQASPRIRLVLKVLAKELGARTGEADSNSAKR</sequence>
<dbReference type="Pfam" id="PF00126">
    <property type="entry name" value="HTH_1"/>
    <property type="match status" value="1"/>
</dbReference>
<comment type="similarity">
    <text evidence="1">Belongs to the LysR transcriptional regulatory family.</text>
</comment>
<comment type="caution">
    <text evidence="6">The sequence shown here is derived from an EMBL/GenBank/DDBJ whole genome shotgun (WGS) entry which is preliminary data.</text>
</comment>
<dbReference type="PANTHER" id="PTHR30537:SF3">
    <property type="entry name" value="TRANSCRIPTIONAL REGULATORY PROTEIN"/>
    <property type="match status" value="1"/>
</dbReference>
<name>A0A838XSK0_9HYPH</name>
<dbReference type="EMBL" id="JACEON010000018">
    <property type="protein sequence ID" value="MBA4613395.1"/>
    <property type="molecule type" value="Genomic_DNA"/>
</dbReference>